<dbReference type="Proteomes" id="UP000559404">
    <property type="component" value="Unassembled WGS sequence"/>
</dbReference>
<comment type="caution">
    <text evidence="2">The sequence shown here is derived from an EMBL/GenBank/DDBJ whole genome shotgun (WGS) entry which is preliminary data.</text>
</comment>
<reference evidence="2 3" key="2">
    <citation type="submission" date="2020-08" db="EMBL/GenBank/DDBJ databases">
        <title>Stappia taiwanensis sp. nov., isolated from a coastal thermal spring.</title>
        <authorList>
            <person name="Kampfer P."/>
        </authorList>
    </citation>
    <scope>NUCLEOTIDE SEQUENCE [LARGE SCALE GENOMIC DNA]</scope>
    <source>
        <strain evidence="2 3">DSM 23284</strain>
    </source>
</reference>
<dbReference type="PANTHER" id="PTHR30363:SF44">
    <property type="entry name" value="AGA OPERON TRANSCRIPTIONAL REPRESSOR-RELATED"/>
    <property type="match status" value="1"/>
</dbReference>
<name>A0A838XUZ0_9HYPH</name>
<dbReference type="InterPro" id="IPR050313">
    <property type="entry name" value="Carb_Metab_HTH_regulators"/>
</dbReference>
<dbReference type="AlphaFoldDB" id="A0A838XUZ0"/>
<dbReference type="SMART" id="SM01134">
    <property type="entry name" value="DeoRC"/>
    <property type="match status" value="1"/>
</dbReference>
<dbReference type="Pfam" id="PF00455">
    <property type="entry name" value="DeoRC"/>
    <property type="match status" value="1"/>
</dbReference>
<accession>A0A838XUZ0</accession>
<proteinExistence type="predicted"/>
<evidence type="ECO:0000313" key="3">
    <source>
        <dbReference type="Proteomes" id="UP000559404"/>
    </source>
</evidence>
<dbReference type="InterPro" id="IPR037171">
    <property type="entry name" value="NagB/RpiA_transferase-like"/>
</dbReference>
<dbReference type="PANTHER" id="PTHR30363">
    <property type="entry name" value="HTH-TYPE TRANSCRIPTIONAL REGULATOR SRLR-RELATED"/>
    <property type="match status" value="1"/>
</dbReference>
<keyword evidence="3" id="KW-1185">Reference proteome</keyword>
<dbReference type="InterPro" id="IPR014036">
    <property type="entry name" value="DeoR-like_C"/>
</dbReference>
<reference evidence="2 3" key="1">
    <citation type="submission" date="2020-07" db="EMBL/GenBank/DDBJ databases">
        <authorList>
            <person name="Li M."/>
        </authorList>
    </citation>
    <scope>NUCLEOTIDE SEQUENCE [LARGE SCALE GENOMIC DNA]</scope>
    <source>
        <strain evidence="2 3">DSM 23284</strain>
    </source>
</reference>
<evidence type="ECO:0000259" key="1">
    <source>
        <dbReference type="Pfam" id="PF00455"/>
    </source>
</evidence>
<feature type="domain" description="DeoR-like transcriptional repressor C-terminal sensor" evidence="1">
    <location>
        <begin position="3"/>
        <end position="121"/>
    </location>
</feature>
<sequence length="147" mass="15867">MHREPMTILTISLEIAQIFLAANSRHRLILPAGELRAEDRTITGAGTIEFLSQFTPSYFVTSVVVGAARGCLDFDLFEAEFKRAMIPLADQTILLMDATKFGKSGLIHVCDWSAIDVLVSDGVPSDIAAEFEHGHLLLADGNHAGGA</sequence>
<evidence type="ECO:0000313" key="2">
    <source>
        <dbReference type="EMBL" id="MBA4612428.1"/>
    </source>
</evidence>
<dbReference type="EMBL" id="JACEON010000011">
    <property type="protein sequence ID" value="MBA4612428.1"/>
    <property type="molecule type" value="Genomic_DNA"/>
</dbReference>
<gene>
    <name evidence="2" type="ORF">H1W37_12240</name>
</gene>
<dbReference type="SUPFAM" id="SSF100950">
    <property type="entry name" value="NagB/RpiA/CoA transferase-like"/>
    <property type="match status" value="1"/>
</dbReference>
<organism evidence="2 3">
    <name type="scientific">Stappia taiwanensis</name>
    <dbReference type="NCBI Taxonomy" id="992267"/>
    <lineage>
        <taxon>Bacteria</taxon>
        <taxon>Pseudomonadati</taxon>
        <taxon>Pseudomonadota</taxon>
        <taxon>Alphaproteobacteria</taxon>
        <taxon>Hyphomicrobiales</taxon>
        <taxon>Stappiaceae</taxon>
        <taxon>Stappia</taxon>
    </lineage>
</organism>
<protein>
    <recommendedName>
        <fullName evidence="1">DeoR-like transcriptional repressor C-terminal sensor domain-containing protein</fullName>
    </recommendedName>
</protein>